<dbReference type="Proteomes" id="UP000743370">
    <property type="component" value="Unassembled WGS sequence"/>
</dbReference>
<dbReference type="AlphaFoldDB" id="A0A8T0JZ44"/>
<sequence>MRKMMNNANNYPECTFRKLSSVEGRRIGRGEPVTISLPCAASTIGNRRPPSATLPLVATSPHVSGSLKLCSRFVKVEKPWCAGCDLEGEMARFRFRKIFGIGDFSVWVSTGVCERVLLQWSWWMAVLAALRRPEKCLMVEMEVEEDAEDDDGGLATLAFAFCIGDGGGYRRRRWCWVMARLRQDDRVDDGGLRLPMVLAAQGS</sequence>
<organism evidence="1 2">
    <name type="scientific">Phaseolus angularis</name>
    <name type="common">Azuki bean</name>
    <name type="synonym">Vigna angularis</name>
    <dbReference type="NCBI Taxonomy" id="3914"/>
    <lineage>
        <taxon>Eukaryota</taxon>
        <taxon>Viridiplantae</taxon>
        <taxon>Streptophyta</taxon>
        <taxon>Embryophyta</taxon>
        <taxon>Tracheophyta</taxon>
        <taxon>Spermatophyta</taxon>
        <taxon>Magnoliopsida</taxon>
        <taxon>eudicotyledons</taxon>
        <taxon>Gunneridae</taxon>
        <taxon>Pentapetalae</taxon>
        <taxon>rosids</taxon>
        <taxon>fabids</taxon>
        <taxon>Fabales</taxon>
        <taxon>Fabaceae</taxon>
        <taxon>Papilionoideae</taxon>
        <taxon>50 kb inversion clade</taxon>
        <taxon>NPAAA clade</taxon>
        <taxon>indigoferoid/millettioid clade</taxon>
        <taxon>Phaseoleae</taxon>
        <taxon>Vigna</taxon>
    </lineage>
</organism>
<name>A0A8T0JZ44_PHAAN</name>
<comment type="caution">
    <text evidence="1">The sequence shown here is derived from an EMBL/GenBank/DDBJ whole genome shotgun (WGS) entry which is preliminary data.</text>
</comment>
<evidence type="ECO:0000313" key="1">
    <source>
        <dbReference type="EMBL" id="KAG2384901.1"/>
    </source>
</evidence>
<evidence type="ECO:0000313" key="2">
    <source>
        <dbReference type="Proteomes" id="UP000743370"/>
    </source>
</evidence>
<protein>
    <submittedName>
        <fullName evidence="1">Uncharacterized protein</fullName>
    </submittedName>
</protein>
<gene>
    <name evidence="1" type="ORF">HKW66_Vig0119930</name>
</gene>
<reference evidence="1 2" key="1">
    <citation type="submission" date="2020-05" db="EMBL/GenBank/DDBJ databases">
        <title>Vigna angularis (adzuki bean) Var. LongXiaoDou No. 4 denovo assembly.</title>
        <authorList>
            <person name="Xiang H."/>
        </authorList>
    </citation>
    <scope>NUCLEOTIDE SEQUENCE [LARGE SCALE GENOMIC DNA]</scope>
    <source>
        <tissue evidence="1">Leaf</tissue>
    </source>
</reference>
<proteinExistence type="predicted"/>
<accession>A0A8T0JZ44</accession>
<dbReference type="EMBL" id="JABFOF010000008">
    <property type="protein sequence ID" value="KAG2384901.1"/>
    <property type="molecule type" value="Genomic_DNA"/>
</dbReference>